<feature type="domain" description="N-acetyltransferase" evidence="1">
    <location>
        <begin position="1"/>
        <end position="145"/>
    </location>
</feature>
<accession>A0A1I4BTY2</accession>
<dbReference type="EMBL" id="FOSK01000008">
    <property type="protein sequence ID" value="SFK71486.1"/>
    <property type="molecule type" value="Genomic_DNA"/>
</dbReference>
<dbReference type="Pfam" id="PF13673">
    <property type="entry name" value="Acetyltransf_10"/>
    <property type="match status" value="1"/>
</dbReference>
<keyword evidence="3" id="KW-1185">Reference proteome</keyword>
<sequence>MDFRRYQTADYDACLEIFKGNVPKFFMEAEQAEYSLDLKNLDDPYYVAEQDGLIVAAGGYCLNAKGVGLTWGMVRRELHGQGIGRALVQFRLARIAEDYPDQAVYIDTSQHTRPFYERMGFTAESVETDGYGPGLHKVLMKRPPVSP</sequence>
<dbReference type="SUPFAM" id="SSF55729">
    <property type="entry name" value="Acyl-CoA N-acyltransferases (Nat)"/>
    <property type="match status" value="1"/>
</dbReference>
<dbReference type="PROSITE" id="PS51186">
    <property type="entry name" value="GNAT"/>
    <property type="match status" value="1"/>
</dbReference>
<dbReference type="CDD" id="cd04301">
    <property type="entry name" value="NAT_SF"/>
    <property type="match status" value="1"/>
</dbReference>
<dbReference type="Proteomes" id="UP000199598">
    <property type="component" value="Unassembled WGS sequence"/>
</dbReference>
<organism evidence="2 3">
    <name type="scientific">Pseudovibrio ascidiaceicola</name>
    <dbReference type="NCBI Taxonomy" id="285279"/>
    <lineage>
        <taxon>Bacteria</taxon>
        <taxon>Pseudomonadati</taxon>
        <taxon>Pseudomonadota</taxon>
        <taxon>Alphaproteobacteria</taxon>
        <taxon>Hyphomicrobiales</taxon>
        <taxon>Stappiaceae</taxon>
        <taxon>Pseudovibrio</taxon>
    </lineage>
</organism>
<dbReference type="RefSeq" id="WP_093520912.1">
    <property type="nucleotide sequence ID" value="NZ_FOSK01000008.1"/>
</dbReference>
<evidence type="ECO:0000313" key="3">
    <source>
        <dbReference type="Proteomes" id="UP000199598"/>
    </source>
</evidence>
<name>A0A1I4BTY2_9HYPH</name>
<dbReference type="InterPro" id="IPR000182">
    <property type="entry name" value="GNAT_dom"/>
</dbReference>
<gene>
    <name evidence="2" type="ORF">SAMN04488518_108119</name>
</gene>
<proteinExistence type="predicted"/>
<evidence type="ECO:0000259" key="1">
    <source>
        <dbReference type="PROSITE" id="PS51186"/>
    </source>
</evidence>
<comment type="caution">
    <text evidence="2">The sequence shown here is derived from an EMBL/GenBank/DDBJ whole genome shotgun (WGS) entry which is preliminary data.</text>
</comment>
<reference evidence="2 3" key="1">
    <citation type="submission" date="2016-10" db="EMBL/GenBank/DDBJ databases">
        <authorList>
            <person name="Varghese N."/>
            <person name="Submissions S."/>
        </authorList>
    </citation>
    <scope>NUCLEOTIDE SEQUENCE [LARGE SCALE GENOMIC DNA]</scope>
    <source>
        <strain evidence="2 3">DSM 16392</strain>
    </source>
</reference>
<protein>
    <submittedName>
        <fullName evidence="2">Acetyltransferase (GNAT) domain-containing protein</fullName>
    </submittedName>
</protein>
<dbReference type="Gene3D" id="3.40.630.30">
    <property type="match status" value="1"/>
</dbReference>
<evidence type="ECO:0000313" key="2">
    <source>
        <dbReference type="EMBL" id="SFK71486.1"/>
    </source>
</evidence>
<dbReference type="InterPro" id="IPR016181">
    <property type="entry name" value="Acyl_CoA_acyltransferase"/>
</dbReference>